<evidence type="ECO:0000259" key="1">
    <source>
        <dbReference type="Pfam" id="PF21787"/>
    </source>
</evidence>
<dbReference type="Proteomes" id="UP000691718">
    <property type="component" value="Unassembled WGS sequence"/>
</dbReference>
<feature type="domain" description="Transposable element P transposase-like RNase H" evidence="1">
    <location>
        <begin position="58"/>
        <end position="179"/>
    </location>
</feature>
<accession>A0A8S3WC25</accession>
<evidence type="ECO:0000313" key="3">
    <source>
        <dbReference type="Proteomes" id="UP000691718"/>
    </source>
</evidence>
<gene>
    <name evidence="2" type="ORF">PAPOLLO_LOCUS4425</name>
</gene>
<name>A0A8S3WC25_PARAO</name>
<dbReference type="OrthoDB" id="8120989at2759"/>
<comment type="caution">
    <text evidence="2">The sequence shown here is derived from an EMBL/GenBank/DDBJ whole genome shotgun (WGS) entry which is preliminary data.</text>
</comment>
<organism evidence="2 3">
    <name type="scientific">Parnassius apollo</name>
    <name type="common">Apollo butterfly</name>
    <name type="synonym">Papilio apollo</name>
    <dbReference type="NCBI Taxonomy" id="110799"/>
    <lineage>
        <taxon>Eukaryota</taxon>
        <taxon>Metazoa</taxon>
        <taxon>Ecdysozoa</taxon>
        <taxon>Arthropoda</taxon>
        <taxon>Hexapoda</taxon>
        <taxon>Insecta</taxon>
        <taxon>Pterygota</taxon>
        <taxon>Neoptera</taxon>
        <taxon>Endopterygota</taxon>
        <taxon>Lepidoptera</taxon>
        <taxon>Glossata</taxon>
        <taxon>Ditrysia</taxon>
        <taxon>Papilionoidea</taxon>
        <taxon>Papilionidae</taxon>
        <taxon>Parnassiinae</taxon>
        <taxon>Parnassini</taxon>
        <taxon>Parnassius</taxon>
        <taxon>Parnassius</taxon>
    </lineage>
</organism>
<evidence type="ECO:0000313" key="2">
    <source>
        <dbReference type="EMBL" id="CAG4951436.1"/>
    </source>
</evidence>
<proteinExistence type="predicted"/>
<dbReference type="Pfam" id="PF21787">
    <property type="entry name" value="TNP-like_RNaseH_N"/>
    <property type="match status" value="1"/>
</dbReference>
<keyword evidence="3" id="KW-1185">Reference proteome</keyword>
<protein>
    <submittedName>
        <fullName evidence="2">(apollo) hypothetical protein</fullName>
    </submittedName>
</protein>
<sequence length="214" mass="24371">MKPAAKVFANLQYYQAQKKPTGRRFKIKDKVLSLSLFKRSPKCYSLMSKYFILPLAKSLKQLLAKVELGADTQDKLCTVIFDEMSITPEINYDSSKDELKGFASHGKNLIANHALVFMIKGIRSQYKQPVAYYFTNSLNKFELKTIIKEVIKNVKKSGLIVLATVCDQSTVNVGAIEELIKETKANYSRKGNNVAHNFFEHNGKKLFHYMMSLI</sequence>
<reference evidence="2" key="1">
    <citation type="submission" date="2021-04" db="EMBL/GenBank/DDBJ databases">
        <authorList>
            <person name="Tunstrom K."/>
        </authorList>
    </citation>
    <scope>NUCLEOTIDE SEQUENCE</scope>
</reference>
<dbReference type="AlphaFoldDB" id="A0A8S3WC25"/>
<dbReference type="EMBL" id="CAJQZP010000255">
    <property type="protein sequence ID" value="CAG4951436.1"/>
    <property type="molecule type" value="Genomic_DNA"/>
</dbReference>
<dbReference type="InterPro" id="IPR048365">
    <property type="entry name" value="TNP-like_RNaseH_N"/>
</dbReference>